<evidence type="ECO:0000313" key="5">
    <source>
        <dbReference type="EMBL" id="PPI85721.1"/>
    </source>
</evidence>
<dbReference type="GO" id="GO:0016787">
    <property type="term" value="F:hydrolase activity"/>
    <property type="evidence" value="ECO:0007669"/>
    <property type="project" value="UniProtKB-KW"/>
</dbReference>
<keyword evidence="3" id="KW-0378">Hydrolase</keyword>
<dbReference type="GO" id="GO:0004540">
    <property type="term" value="F:RNA nuclease activity"/>
    <property type="evidence" value="ECO:0007669"/>
    <property type="project" value="InterPro"/>
</dbReference>
<keyword evidence="2" id="KW-0540">Nuclease</keyword>
<evidence type="ECO:0000256" key="2">
    <source>
        <dbReference type="ARBA" id="ARBA00022722"/>
    </source>
</evidence>
<evidence type="ECO:0000256" key="1">
    <source>
        <dbReference type="ARBA" id="ARBA00022649"/>
    </source>
</evidence>
<dbReference type="EMBL" id="PSSX01000002">
    <property type="protein sequence ID" value="PPI85721.1"/>
    <property type="molecule type" value="Genomic_DNA"/>
</dbReference>
<keyword evidence="6" id="KW-1185">Reference proteome</keyword>
<evidence type="ECO:0000256" key="3">
    <source>
        <dbReference type="ARBA" id="ARBA00022801"/>
    </source>
</evidence>
<accession>A0A2S5ZEE8</accession>
<dbReference type="OrthoDB" id="9796612at2"/>
<gene>
    <name evidence="5" type="ORF">KEHDKFFH_02945</name>
</gene>
<proteinExistence type="inferred from homology"/>
<dbReference type="NCBIfam" id="NF047751">
    <property type="entry name" value="HepT_toxin"/>
    <property type="match status" value="1"/>
</dbReference>
<evidence type="ECO:0008006" key="7">
    <source>
        <dbReference type="Google" id="ProtNLM"/>
    </source>
</evidence>
<dbReference type="AlphaFoldDB" id="A0A2S5ZEE8"/>
<dbReference type="Proteomes" id="UP000239917">
    <property type="component" value="Unassembled WGS sequence"/>
</dbReference>
<dbReference type="RefSeq" id="WP_104320821.1">
    <property type="nucleotide sequence ID" value="NZ_PSSX01000002.1"/>
</dbReference>
<keyword evidence="1" id="KW-1277">Toxin-antitoxin system</keyword>
<dbReference type="GO" id="GO:0110001">
    <property type="term" value="C:toxin-antitoxin complex"/>
    <property type="evidence" value="ECO:0007669"/>
    <property type="project" value="InterPro"/>
</dbReference>
<reference evidence="5 6" key="1">
    <citation type="submission" date="2018-01" db="EMBL/GenBank/DDBJ databases">
        <title>Complete genome sequences of the type strains of Marinobacter flavimaris and Marinobacter maroccanus.</title>
        <authorList>
            <person name="Palau M."/>
            <person name="Boujida N."/>
            <person name="Manresa A."/>
            <person name="Minana-Galbis D."/>
        </authorList>
    </citation>
    <scope>NUCLEOTIDE SEQUENCE [LARGE SCALE GENOMIC DNA]</scope>
    <source>
        <strain evidence="5 6">N4</strain>
    </source>
</reference>
<dbReference type="PANTHER" id="PTHR33397:SF3">
    <property type="entry name" value="MRNA NUCLEASE HEPT"/>
    <property type="match status" value="1"/>
</dbReference>
<sequence>MDEQLVAQKLESLRRCIQRVESRLPKNLSALLDDVDAQDIISLNLTRAVQMCVDIASHWLAEHAGATSPKTMGQTFEALATSGVIDHGLAERMRKSVGFRNVMVHNYDEVNWEIVFSICKFHLNDFKEFARVFSDMFE</sequence>
<name>A0A2S5ZEE8_9GAMM</name>
<dbReference type="Pfam" id="PF01934">
    <property type="entry name" value="HepT-like"/>
    <property type="match status" value="1"/>
</dbReference>
<dbReference type="InterPro" id="IPR037038">
    <property type="entry name" value="HepT-like_sf"/>
</dbReference>
<organism evidence="5 6">
    <name type="scientific">Marinobacter maroccanus</name>
    <dbReference type="NCBI Taxonomy" id="2055143"/>
    <lineage>
        <taxon>Bacteria</taxon>
        <taxon>Pseudomonadati</taxon>
        <taxon>Pseudomonadota</taxon>
        <taxon>Gammaproteobacteria</taxon>
        <taxon>Pseudomonadales</taxon>
        <taxon>Marinobacteraceae</taxon>
        <taxon>Marinobacter</taxon>
    </lineage>
</organism>
<dbReference type="PANTHER" id="PTHR33397">
    <property type="entry name" value="UPF0331 PROTEIN YUTE"/>
    <property type="match status" value="1"/>
</dbReference>
<dbReference type="Gene3D" id="1.20.120.580">
    <property type="entry name" value="bsu32300-like"/>
    <property type="match status" value="1"/>
</dbReference>
<dbReference type="InterPro" id="IPR008201">
    <property type="entry name" value="HepT-like"/>
</dbReference>
<comment type="similarity">
    <text evidence="4">Belongs to the HepT RNase toxin family.</text>
</comment>
<comment type="caution">
    <text evidence="5">The sequence shown here is derived from an EMBL/GenBank/DDBJ whole genome shotgun (WGS) entry which is preliminary data.</text>
</comment>
<protein>
    <recommendedName>
        <fullName evidence="7">DUF86 domain-containing protein</fullName>
    </recommendedName>
</protein>
<dbReference type="InterPro" id="IPR052379">
    <property type="entry name" value="Type_VII_TA_RNase"/>
</dbReference>
<evidence type="ECO:0000256" key="4">
    <source>
        <dbReference type="ARBA" id="ARBA00024207"/>
    </source>
</evidence>
<evidence type="ECO:0000313" key="6">
    <source>
        <dbReference type="Proteomes" id="UP000239917"/>
    </source>
</evidence>